<dbReference type="Proteomes" id="UP000309340">
    <property type="component" value="Unassembled WGS sequence"/>
</dbReference>
<dbReference type="AlphaFoldDB" id="A0A4U0XTI5"/>
<name>A0A4U0XTI5_9PEZI</name>
<reference evidence="1 2" key="1">
    <citation type="submission" date="2017-03" db="EMBL/GenBank/DDBJ databases">
        <title>Genomes of endolithic fungi from Antarctica.</title>
        <authorList>
            <person name="Coleine C."/>
            <person name="Masonjones S."/>
            <person name="Stajich J.E."/>
        </authorList>
    </citation>
    <scope>NUCLEOTIDE SEQUENCE [LARGE SCALE GENOMIC DNA]</scope>
    <source>
        <strain evidence="1 2">CCFEE 5184</strain>
    </source>
</reference>
<organism evidence="1 2">
    <name type="scientific">Friedmanniomyces simplex</name>
    <dbReference type="NCBI Taxonomy" id="329884"/>
    <lineage>
        <taxon>Eukaryota</taxon>
        <taxon>Fungi</taxon>
        <taxon>Dikarya</taxon>
        <taxon>Ascomycota</taxon>
        <taxon>Pezizomycotina</taxon>
        <taxon>Dothideomycetes</taxon>
        <taxon>Dothideomycetidae</taxon>
        <taxon>Mycosphaerellales</taxon>
        <taxon>Teratosphaeriaceae</taxon>
        <taxon>Friedmanniomyces</taxon>
    </lineage>
</organism>
<protein>
    <submittedName>
        <fullName evidence="1">Uncharacterized protein</fullName>
    </submittedName>
</protein>
<evidence type="ECO:0000313" key="2">
    <source>
        <dbReference type="Proteomes" id="UP000309340"/>
    </source>
</evidence>
<dbReference type="EMBL" id="NAJQ01000082">
    <property type="protein sequence ID" value="TKA79796.1"/>
    <property type="molecule type" value="Genomic_DNA"/>
</dbReference>
<comment type="caution">
    <text evidence="1">The sequence shown here is derived from an EMBL/GenBank/DDBJ whole genome shotgun (WGS) entry which is preliminary data.</text>
</comment>
<dbReference type="OrthoDB" id="62952at2759"/>
<sequence length="270" mass="31277">MPSFTSLDIYSTGIRDSICNLSLRLKRTPAPTRIMVQYREDPPPGSKGAARDHWKLDSHADLTTKEVKATLSARHFDFRNWSRRKRLRNLLTRSDRGLPSYERQSLAELRHLCQSRVFEIPQRGRKVDLIAILERADDEKTFPRFVDLPPELRLEVYGHHFRGLDEGMLAVQPPVTIACRLLRQEALPLFYTIYRFGLHGLASYCPPYLYTLDATSLAMVHNIADVNRLRIQKLRLHITDPVDRFNSSRFDIDLGGRDAAARVLDWRLIE</sequence>
<proteinExistence type="predicted"/>
<keyword evidence="2" id="KW-1185">Reference proteome</keyword>
<accession>A0A4U0XTI5</accession>
<evidence type="ECO:0000313" key="1">
    <source>
        <dbReference type="EMBL" id="TKA79796.1"/>
    </source>
</evidence>
<gene>
    <name evidence="1" type="ORF">B0A55_03288</name>
</gene>